<dbReference type="Proteomes" id="UP001218218">
    <property type="component" value="Unassembled WGS sequence"/>
</dbReference>
<sequence>MDIIQVSDDPIIPTLCRATVRWLEETRATLMQKDLFPEHYPFGFNSFERDFPVTRGVVRKTLELYPDFTPFPRRCQIAFADHGRTDCLSRLWSIKFETVVLGFFEVPSMIYDDPYQRLVLIRKDLILEASINSINAREKSMLLAKPTQAHEERDDGIEIRLITESNLGGGRPIAVRYMRCFDPRLLSLATTLISSARTFTPPA</sequence>
<name>A0AAD6Z9U5_9AGAR</name>
<protein>
    <submittedName>
        <fullName evidence="1">Uncharacterized protein</fullName>
    </submittedName>
</protein>
<evidence type="ECO:0000313" key="2">
    <source>
        <dbReference type="Proteomes" id="UP001218218"/>
    </source>
</evidence>
<reference evidence="1" key="1">
    <citation type="submission" date="2023-03" db="EMBL/GenBank/DDBJ databases">
        <title>Massive genome expansion in bonnet fungi (Mycena s.s.) driven by repeated elements and novel gene families across ecological guilds.</title>
        <authorList>
            <consortium name="Lawrence Berkeley National Laboratory"/>
            <person name="Harder C.B."/>
            <person name="Miyauchi S."/>
            <person name="Viragh M."/>
            <person name="Kuo A."/>
            <person name="Thoen E."/>
            <person name="Andreopoulos B."/>
            <person name="Lu D."/>
            <person name="Skrede I."/>
            <person name="Drula E."/>
            <person name="Henrissat B."/>
            <person name="Morin E."/>
            <person name="Kohler A."/>
            <person name="Barry K."/>
            <person name="LaButti K."/>
            <person name="Morin E."/>
            <person name="Salamov A."/>
            <person name="Lipzen A."/>
            <person name="Mereny Z."/>
            <person name="Hegedus B."/>
            <person name="Baldrian P."/>
            <person name="Stursova M."/>
            <person name="Weitz H."/>
            <person name="Taylor A."/>
            <person name="Grigoriev I.V."/>
            <person name="Nagy L.G."/>
            <person name="Martin F."/>
            <person name="Kauserud H."/>
        </authorList>
    </citation>
    <scope>NUCLEOTIDE SEQUENCE</scope>
    <source>
        <strain evidence="1">CBHHK002</strain>
    </source>
</reference>
<dbReference type="AlphaFoldDB" id="A0AAD6Z9U5"/>
<organism evidence="1 2">
    <name type="scientific">Mycena albidolilacea</name>
    <dbReference type="NCBI Taxonomy" id="1033008"/>
    <lineage>
        <taxon>Eukaryota</taxon>
        <taxon>Fungi</taxon>
        <taxon>Dikarya</taxon>
        <taxon>Basidiomycota</taxon>
        <taxon>Agaricomycotina</taxon>
        <taxon>Agaricomycetes</taxon>
        <taxon>Agaricomycetidae</taxon>
        <taxon>Agaricales</taxon>
        <taxon>Marasmiineae</taxon>
        <taxon>Mycenaceae</taxon>
        <taxon>Mycena</taxon>
    </lineage>
</organism>
<gene>
    <name evidence="1" type="ORF">DFH08DRAFT_1087389</name>
</gene>
<accession>A0AAD6Z9U5</accession>
<proteinExistence type="predicted"/>
<evidence type="ECO:0000313" key="1">
    <source>
        <dbReference type="EMBL" id="KAJ7314260.1"/>
    </source>
</evidence>
<comment type="caution">
    <text evidence="1">The sequence shown here is derived from an EMBL/GenBank/DDBJ whole genome shotgun (WGS) entry which is preliminary data.</text>
</comment>
<keyword evidence="2" id="KW-1185">Reference proteome</keyword>
<dbReference type="EMBL" id="JARIHO010000068">
    <property type="protein sequence ID" value="KAJ7314260.1"/>
    <property type="molecule type" value="Genomic_DNA"/>
</dbReference>